<dbReference type="SUPFAM" id="SSF52540">
    <property type="entry name" value="P-loop containing nucleoside triphosphate hydrolases"/>
    <property type="match status" value="1"/>
</dbReference>
<dbReference type="Pfam" id="PF24883">
    <property type="entry name" value="NPHP3_N"/>
    <property type="match status" value="1"/>
</dbReference>
<evidence type="ECO:0000313" key="9">
    <source>
        <dbReference type="Proteomes" id="UP001163046"/>
    </source>
</evidence>
<dbReference type="Gene3D" id="3.40.50.300">
    <property type="entry name" value="P-loop containing nucleotide triphosphate hydrolases"/>
    <property type="match status" value="1"/>
</dbReference>
<feature type="repeat" description="ANK" evidence="3">
    <location>
        <begin position="1200"/>
        <end position="1232"/>
    </location>
</feature>
<evidence type="ECO:0000256" key="4">
    <source>
        <dbReference type="SAM" id="Coils"/>
    </source>
</evidence>
<feature type="coiled-coil region" evidence="4">
    <location>
        <begin position="375"/>
        <end position="402"/>
    </location>
</feature>
<evidence type="ECO:0000259" key="5">
    <source>
        <dbReference type="Pfam" id="PF20655"/>
    </source>
</evidence>
<feature type="repeat" description="ANK" evidence="3">
    <location>
        <begin position="947"/>
        <end position="979"/>
    </location>
</feature>
<dbReference type="Pfam" id="PF20655">
    <property type="entry name" value="Vps52_C"/>
    <property type="match status" value="1"/>
</dbReference>
<feature type="repeat" description="ANK" evidence="3">
    <location>
        <begin position="1303"/>
        <end position="1335"/>
    </location>
</feature>
<accession>A0A9X0CQV0</accession>
<name>A0A9X0CQV0_9CNID</name>
<evidence type="ECO:0000256" key="2">
    <source>
        <dbReference type="ARBA" id="ARBA00023043"/>
    </source>
</evidence>
<organism evidence="8 9">
    <name type="scientific">Desmophyllum pertusum</name>
    <dbReference type="NCBI Taxonomy" id="174260"/>
    <lineage>
        <taxon>Eukaryota</taxon>
        <taxon>Metazoa</taxon>
        <taxon>Cnidaria</taxon>
        <taxon>Anthozoa</taxon>
        <taxon>Hexacorallia</taxon>
        <taxon>Scleractinia</taxon>
        <taxon>Caryophylliina</taxon>
        <taxon>Caryophylliidae</taxon>
        <taxon>Desmophyllum</taxon>
    </lineage>
</organism>
<keyword evidence="1" id="KW-0677">Repeat</keyword>
<dbReference type="OrthoDB" id="5958958at2759"/>
<evidence type="ECO:0000313" key="8">
    <source>
        <dbReference type="EMBL" id="KAJ7370903.1"/>
    </source>
</evidence>
<evidence type="ECO:0000256" key="3">
    <source>
        <dbReference type="PROSITE-ProRule" id="PRU00023"/>
    </source>
</evidence>
<evidence type="ECO:0000259" key="7">
    <source>
        <dbReference type="Pfam" id="PF25521"/>
    </source>
</evidence>
<dbReference type="Pfam" id="PF12796">
    <property type="entry name" value="Ank_2"/>
    <property type="match status" value="5"/>
</dbReference>
<gene>
    <name evidence="8" type="ORF">OS493_028976</name>
</gene>
<dbReference type="PROSITE" id="PS50088">
    <property type="entry name" value="ANK_REPEAT"/>
    <property type="match status" value="9"/>
</dbReference>
<feature type="repeat" description="ANK" evidence="3">
    <location>
        <begin position="980"/>
        <end position="1012"/>
    </location>
</feature>
<feature type="domain" description="Vps52 C-terminal" evidence="5">
    <location>
        <begin position="1"/>
        <end position="52"/>
    </location>
</feature>
<feature type="domain" description="TANC1/2-like winged helix" evidence="7">
    <location>
        <begin position="801"/>
        <end position="919"/>
    </location>
</feature>
<dbReference type="PROSITE" id="PS50297">
    <property type="entry name" value="ANK_REP_REGION"/>
    <property type="match status" value="7"/>
</dbReference>
<dbReference type="Gene3D" id="1.25.40.20">
    <property type="entry name" value="Ankyrin repeat-containing domain"/>
    <property type="match status" value="5"/>
</dbReference>
<dbReference type="SMART" id="SM00248">
    <property type="entry name" value="ANK"/>
    <property type="match status" value="15"/>
</dbReference>
<dbReference type="InterPro" id="IPR048361">
    <property type="entry name" value="Vps52_C"/>
</dbReference>
<keyword evidence="2 3" id="KW-0040">ANK repeat</keyword>
<feature type="domain" description="Nephrocystin 3-like N-terminal" evidence="6">
    <location>
        <begin position="533"/>
        <end position="687"/>
    </location>
</feature>
<evidence type="ECO:0000259" key="6">
    <source>
        <dbReference type="Pfam" id="PF24883"/>
    </source>
</evidence>
<feature type="repeat" description="ANK" evidence="3">
    <location>
        <begin position="1679"/>
        <end position="1711"/>
    </location>
</feature>
<feature type="repeat" description="ANK" evidence="3">
    <location>
        <begin position="1270"/>
        <end position="1302"/>
    </location>
</feature>
<keyword evidence="9" id="KW-1185">Reference proteome</keyword>
<evidence type="ECO:0000256" key="1">
    <source>
        <dbReference type="ARBA" id="ARBA00022737"/>
    </source>
</evidence>
<dbReference type="Pfam" id="PF00023">
    <property type="entry name" value="Ank"/>
    <property type="match status" value="1"/>
</dbReference>
<protein>
    <recommendedName>
        <fullName evidence="10">Ankyrin repeat domain-containing protein 50</fullName>
    </recommendedName>
</protein>
<dbReference type="PANTHER" id="PTHR24198">
    <property type="entry name" value="ANKYRIN REPEAT AND PROTEIN KINASE DOMAIN-CONTAINING PROTEIN"/>
    <property type="match status" value="1"/>
</dbReference>
<dbReference type="InterPro" id="IPR058056">
    <property type="entry name" value="WH_TANC1/2"/>
</dbReference>
<feature type="repeat" description="ANK" evidence="3">
    <location>
        <begin position="1070"/>
        <end position="1102"/>
    </location>
</feature>
<dbReference type="InterPro" id="IPR036770">
    <property type="entry name" value="Ankyrin_rpt-contain_sf"/>
</dbReference>
<evidence type="ECO:0008006" key="10">
    <source>
        <dbReference type="Google" id="ProtNLM"/>
    </source>
</evidence>
<proteinExistence type="predicted"/>
<sequence>MAAEFPLRKEQLIFLINNYDMMLAVLMERTSEDSKEAESFQQLLTARIQEFVEEVLSPAFGGMTAFVKETEPLLERGQGQVIRPDERRIQQLVRGFASDWKRSIENINQEIMRSFSNFKNGTAILQAALTQLIQYYHRFQKILSQHPFKRLPIRSELINIHHVMVEHREKFSMASHSTATDWQSKILKKEYQNWLAVGHALSLMCDGASETRLRLGCTTYTVPHRGKPNSPKWHQSDSSKWTDPNQGYWEVAKLFMSDLGPSKATVVDASTTDCTGLTNLMFWCCHFRVQVHLVKAVQETRNTKWGHAARQELTDGEKADALTAIRNLLQDRELDADNNAKAALAEIDLMEKDFDARSIERKVLADFQVTVCSQLDGIDGEMKDLKRNCRNESNEVQKKLSSLEICQTNELKLLQSIDDRMEEERIRNISCVTQVSNLARWAFRRTKQFLVGNLRSLNTKSLAVWMVIMILMGCFRCLSHNSYNDGCPLEGGSVPFDTKEFNFTSYLNAARESFTGRFWLYNELESLVMKQDSAGGVVVVGEPGTGKSALSAQLICSRSSNSFIHKRIIGYHLCKHSDKATQDPGRFVRNLVDLMARRVPEYGVLVSNSSFILNILERSCLRDPYECFEQAVVAPLWQLKNDLQYYFIVIDALDECSSDDGGIAIVQFIEKTFKRLPKWIRLVMTSRNDSNVLKRFSNIPKMHLSSTDERNLQDIEIFIATKLFEDAPILERLKVMLGFISGEEISYLTNKLLSQSQGNFLFVKEMFHFWKDDWNNQVDFNQLPKTIGGIYESYLRRVYGSREKFKPALAVLEVMVAAFEPMQIDRLFQILKLQEKIDYEYDFVYALKGLSHFIRYREDNTITIFHLSFIEWLTSSVNLGNPYYVSRSHGHRRLAEHYLSVIKKAQNSSMDIYRLAQHVSFEEGDDNHLEEFENINASYINATIDRDNRTLLHLAAANSNRKILQILIPAFESIDCEDNYGFTPGFVAAMNGLTENVELLISKGADINHRTKPPPSPLLNDAVVLGDPIERAKTAFWNSSMMHAAASGGHIDVVQALLKRNASFRDVNGVNLTAIQLAAQNGHVKVVQVLYKRGAQVDHVSLQHAAAGGHTDVVKFLLKTGVVDTCMRCDGSFYWLANRVRYQTKLSFNSSDVVDYILSDDKYKILCQSALHLAVARNHTEVAKLLLSQEEKTVHCTDFTGRTPLHEAVRQNHVEMADVLIQSGARISQKCRLFQNLSFSDNRTMKECETKYDFLSISEEVEYNKDLCHCGSTPLLLAARYGHTEVGSLLLRYGAKAHDQDCQGATPLHVAACHGHYRFIRWLISQRPSLHVNSRSQNQSTPLHSGAICKINKAIKPLIDMGASIYDTDQYEMTPLHYSVLNAFENIDVVLGLSEIFNEPYGASFTTVLSLQGHITATRDSRILKRTVPLTFQCLKLSEITESTDDSYINKVDKNGRTALHLAAQNGEESCVVYLLQKGARTDVTDNKGKTPLDVTTECAPGVLNPVFFEKDSCAYKDNFDLVLALNQRYHNAIADILLSRETYLTQTCDERQTYQLHSAFEKNQPVIAYQILSKGGSLNFKDTQGRTPLLMYLQNGGRWLDIVLKRFDVPIRIECGKPFNYSEFHLLAFRKPTAPSDNLLEHYTCDVDYCFSKDGPFLKAIKAHPLGFRVIDECRDAEGYTALHRAVQGGNLLLVNKFLSWGADPTVLTPQGHSSLVLAIMYAGQISPYPSNQDRKIAERAADLLLRATRRITSFYIGCNSSQAKLTIYHLSAYRGLSGFVKTLLKDASLLGVDVNCPNLHGITPLYLAKLYVGTEETSKGKQDQWQEIVDLIEEYGGVLSNPNREVELNVIYRHLFGHHPNPFTLDEFEAGGEQFYKSGVSACREDELNYYQTGIHINPYMETVYRELIRRITASLSSVDTLNFQEALRVRHVALEAMEDVSRLINDTSEGMEQAQMAFKRRLNSINVSTVSSIKFPKLVERPSDTQNVQRNMKELNQQEQSLHETRFTHESTKAILSHWNEHLKIILHRHSEFFGDTANIAQLLEKYEESELCLEEIIQAEMIILKFHIYVLRCRVDDADKFYENFS</sequence>
<feature type="repeat" description="ANK" evidence="3">
    <location>
        <begin position="1037"/>
        <end position="1069"/>
    </location>
</feature>
<dbReference type="Pfam" id="PF25521">
    <property type="entry name" value="WHD_TANC1"/>
    <property type="match status" value="1"/>
</dbReference>
<dbReference type="SUPFAM" id="SSF48403">
    <property type="entry name" value="Ankyrin repeat"/>
    <property type="match status" value="3"/>
</dbReference>
<dbReference type="InterPro" id="IPR002110">
    <property type="entry name" value="Ankyrin_rpt"/>
</dbReference>
<comment type="caution">
    <text evidence="8">The sequence shown here is derived from an EMBL/GenBank/DDBJ whole genome shotgun (WGS) entry which is preliminary data.</text>
</comment>
<dbReference type="InterPro" id="IPR027417">
    <property type="entry name" value="P-loop_NTPase"/>
</dbReference>
<dbReference type="PANTHER" id="PTHR24198:SF165">
    <property type="entry name" value="ANKYRIN REPEAT-CONTAINING PROTEIN-RELATED"/>
    <property type="match status" value="1"/>
</dbReference>
<reference evidence="8" key="1">
    <citation type="submission" date="2023-01" db="EMBL/GenBank/DDBJ databases">
        <title>Genome assembly of the deep-sea coral Lophelia pertusa.</title>
        <authorList>
            <person name="Herrera S."/>
            <person name="Cordes E."/>
        </authorList>
    </citation>
    <scope>NUCLEOTIDE SEQUENCE</scope>
    <source>
        <strain evidence="8">USNM1676648</strain>
        <tissue evidence="8">Polyp</tissue>
    </source>
</reference>
<dbReference type="EMBL" id="MU826854">
    <property type="protein sequence ID" value="KAJ7370903.1"/>
    <property type="molecule type" value="Genomic_DNA"/>
</dbReference>
<feature type="repeat" description="ANK" evidence="3">
    <location>
        <begin position="1455"/>
        <end position="1487"/>
    </location>
</feature>
<dbReference type="InterPro" id="IPR056884">
    <property type="entry name" value="NPHP3-like_N"/>
</dbReference>
<dbReference type="Proteomes" id="UP001163046">
    <property type="component" value="Unassembled WGS sequence"/>
</dbReference>
<keyword evidence="4" id="KW-0175">Coiled coil</keyword>